<name>A0A9X2AJX8_9FLAO</name>
<accession>A0A9X2AJX8</accession>
<organism evidence="1 2">
    <name type="scientific">Polaribacter marinus</name>
    <dbReference type="NCBI Taxonomy" id="2916838"/>
    <lineage>
        <taxon>Bacteria</taxon>
        <taxon>Pseudomonadati</taxon>
        <taxon>Bacteroidota</taxon>
        <taxon>Flavobacteriia</taxon>
        <taxon>Flavobacteriales</taxon>
        <taxon>Flavobacteriaceae</taxon>
    </lineage>
</organism>
<dbReference type="RefSeq" id="WP_242177985.1">
    <property type="nucleotide sequence ID" value="NZ_JAKQYM010000004.1"/>
</dbReference>
<keyword evidence="2" id="KW-1185">Reference proteome</keyword>
<evidence type="ECO:0000313" key="2">
    <source>
        <dbReference type="Proteomes" id="UP001139369"/>
    </source>
</evidence>
<reference evidence="1" key="1">
    <citation type="submission" date="2022-02" db="EMBL/GenBank/DDBJ databases">
        <title>Polaribacter sp. MSW13, isolated from seawater.</title>
        <authorList>
            <person name="Kristyanto S."/>
            <person name="Jung J."/>
            <person name="Jeon C.O."/>
        </authorList>
    </citation>
    <scope>NUCLEOTIDE SEQUENCE</scope>
    <source>
        <strain evidence="1">MSW13</strain>
    </source>
</reference>
<dbReference type="EMBL" id="JAKQYM010000004">
    <property type="protein sequence ID" value="MCI2228853.1"/>
    <property type="molecule type" value="Genomic_DNA"/>
</dbReference>
<dbReference type="AlphaFoldDB" id="A0A9X2AJX8"/>
<dbReference type="Proteomes" id="UP001139369">
    <property type="component" value="Unassembled WGS sequence"/>
</dbReference>
<protein>
    <submittedName>
        <fullName evidence="1">Uncharacterized protein</fullName>
    </submittedName>
</protein>
<proteinExistence type="predicted"/>
<evidence type="ECO:0000313" key="1">
    <source>
        <dbReference type="EMBL" id="MCI2228853.1"/>
    </source>
</evidence>
<sequence length="248" mass="29361">MKKLTNYLLHSLILLIIICFSFCTNRKSGKLSINNDNDIQNKQISCIKKVNFGKNILCLPKIDGMTESYDNILIKNLADKFESKDNKTLAFYLNNDTFSRIENIKDEKLEDYYKIFVSKGLINEKVDINLINNFAKRIEEGFIEMKWEKLENNIRNQLPNLSFDKPILIDSYSPHKNVRTQVTLSKIIINEREHFMICASNLMLINERLIFSAYYLKYKEKKSFQKTKEKNDYLVLKILEENKVKYNR</sequence>
<gene>
    <name evidence="1" type="ORF">MC378_06705</name>
</gene>
<comment type="caution">
    <text evidence="1">The sequence shown here is derived from an EMBL/GenBank/DDBJ whole genome shotgun (WGS) entry which is preliminary data.</text>
</comment>